<reference evidence="11 12" key="1">
    <citation type="journal article" date="2016" name="Nat. Commun.">
        <title>Thousands of microbial genomes shed light on interconnected biogeochemical processes in an aquifer system.</title>
        <authorList>
            <person name="Anantharaman K."/>
            <person name="Brown C.T."/>
            <person name="Hug L.A."/>
            <person name="Sharon I."/>
            <person name="Castelle C.J."/>
            <person name="Probst A.J."/>
            <person name="Thomas B.C."/>
            <person name="Singh A."/>
            <person name="Wilkins M.J."/>
            <person name="Karaoz U."/>
            <person name="Brodie E.L."/>
            <person name="Williams K.H."/>
            <person name="Hubbard S.S."/>
            <person name="Banfield J.F."/>
        </authorList>
    </citation>
    <scope>NUCLEOTIDE SEQUENCE [LARGE SCALE GENOMIC DNA]</scope>
</reference>
<dbReference type="InterPro" id="IPR015500">
    <property type="entry name" value="Peptidase_S8_subtilisin-rel"/>
</dbReference>
<feature type="compositionally biased region" description="Low complexity" evidence="9">
    <location>
        <begin position="405"/>
        <end position="436"/>
    </location>
</feature>
<dbReference type="PRINTS" id="PR00723">
    <property type="entry name" value="SUBTILISIN"/>
</dbReference>
<organism evidence="11 12">
    <name type="scientific">Candidatus Gottesmanbacteria bacterium RIFCSPLOWO2_02_FULL_38_8</name>
    <dbReference type="NCBI Taxonomy" id="1798397"/>
    <lineage>
        <taxon>Bacteria</taxon>
        <taxon>Candidatus Gottesmaniibacteriota</taxon>
    </lineage>
</organism>
<keyword evidence="4 7" id="KW-0645">Protease</keyword>
<dbReference type="InterPro" id="IPR034084">
    <property type="entry name" value="Thermitase-like_dom"/>
</dbReference>
<evidence type="ECO:0000313" key="12">
    <source>
        <dbReference type="Proteomes" id="UP000179209"/>
    </source>
</evidence>
<feature type="active site" description="Charge relay system" evidence="7">
    <location>
        <position position="180"/>
    </location>
</feature>
<keyword evidence="5 7" id="KW-0378">Hydrolase</keyword>
<evidence type="ECO:0000259" key="10">
    <source>
        <dbReference type="Pfam" id="PF00082"/>
    </source>
</evidence>
<evidence type="ECO:0000256" key="3">
    <source>
        <dbReference type="ARBA" id="ARBA00022525"/>
    </source>
</evidence>
<feature type="region of interest" description="Disordered" evidence="9">
    <location>
        <begin position="405"/>
        <end position="452"/>
    </location>
</feature>
<keyword evidence="3" id="KW-0964">Secreted</keyword>
<accession>A0A1F6B259</accession>
<dbReference type="GO" id="GO:0006508">
    <property type="term" value="P:proteolysis"/>
    <property type="evidence" value="ECO:0007669"/>
    <property type="project" value="UniProtKB-KW"/>
</dbReference>
<dbReference type="Gene3D" id="3.40.50.200">
    <property type="entry name" value="Peptidase S8/S53 domain"/>
    <property type="match status" value="1"/>
</dbReference>
<evidence type="ECO:0000313" key="11">
    <source>
        <dbReference type="EMBL" id="OGG30893.1"/>
    </source>
</evidence>
<evidence type="ECO:0000256" key="8">
    <source>
        <dbReference type="RuleBase" id="RU003355"/>
    </source>
</evidence>
<evidence type="ECO:0000256" key="5">
    <source>
        <dbReference type="ARBA" id="ARBA00022801"/>
    </source>
</evidence>
<feature type="compositionally biased region" description="Pro residues" evidence="9">
    <location>
        <begin position="437"/>
        <end position="451"/>
    </location>
</feature>
<dbReference type="SUPFAM" id="SSF52743">
    <property type="entry name" value="Subtilisin-like"/>
    <property type="match status" value="1"/>
</dbReference>
<dbReference type="GO" id="GO:0005576">
    <property type="term" value="C:extracellular region"/>
    <property type="evidence" value="ECO:0007669"/>
    <property type="project" value="UniProtKB-SubCell"/>
</dbReference>
<dbReference type="PANTHER" id="PTHR43806:SF11">
    <property type="entry name" value="CEREVISIN-RELATED"/>
    <property type="match status" value="1"/>
</dbReference>
<evidence type="ECO:0000256" key="9">
    <source>
        <dbReference type="SAM" id="MobiDB-lite"/>
    </source>
</evidence>
<keyword evidence="6 7" id="KW-0720">Serine protease</keyword>
<gene>
    <name evidence="11" type="ORF">A3I51_04805</name>
</gene>
<protein>
    <recommendedName>
        <fullName evidence="10">Peptidase S8/S53 domain-containing protein</fullName>
    </recommendedName>
</protein>
<feature type="domain" description="Peptidase S8/S53" evidence="10">
    <location>
        <begin position="140"/>
        <end position="378"/>
    </location>
</feature>
<proteinExistence type="inferred from homology"/>
<dbReference type="InterPro" id="IPR023827">
    <property type="entry name" value="Peptidase_S8_Asp-AS"/>
</dbReference>
<dbReference type="InterPro" id="IPR036852">
    <property type="entry name" value="Peptidase_S8/S53_dom_sf"/>
</dbReference>
<dbReference type="PROSITE" id="PS00136">
    <property type="entry name" value="SUBTILASE_ASP"/>
    <property type="match status" value="1"/>
</dbReference>
<evidence type="ECO:0000256" key="7">
    <source>
        <dbReference type="PROSITE-ProRule" id="PRU01240"/>
    </source>
</evidence>
<dbReference type="PROSITE" id="PS51892">
    <property type="entry name" value="SUBTILASE"/>
    <property type="match status" value="1"/>
</dbReference>
<comment type="subcellular location">
    <subcellularLocation>
        <location evidence="1">Secreted</location>
    </subcellularLocation>
</comment>
<dbReference type="CDD" id="cd07484">
    <property type="entry name" value="Peptidases_S8_Thermitase_like"/>
    <property type="match status" value="1"/>
</dbReference>
<dbReference type="Proteomes" id="UP000179209">
    <property type="component" value="Unassembled WGS sequence"/>
</dbReference>
<dbReference type="PROSITE" id="PS00138">
    <property type="entry name" value="SUBTILASE_SER"/>
    <property type="match status" value="1"/>
</dbReference>
<evidence type="ECO:0000256" key="6">
    <source>
        <dbReference type="ARBA" id="ARBA00022825"/>
    </source>
</evidence>
<dbReference type="Pfam" id="PF00082">
    <property type="entry name" value="Peptidase_S8"/>
    <property type="match status" value="1"/>
</dbReference>
<dbReference type="GO" id="GO:0004252">
    <property type="term" value="F:serine-type endopeptidase activity"/>
    <property type="evidence" value="ECO:0007669"/>
    <property type="project" value="UniProtKB-UniRule"/>
</dbReference>
<evidence type="ECO:0000256" key="2">
    <source>
        <dbReference type="ARBA" id="ARBA00011073"/>
    </source>
</evidence>
<comment type="similarity">
    <text evidence="2 7 8">Belongs to the peptidase S8 family.</text>
</comment>
<feature type="active site" description="Charge relay system" evidence="7">
    <location>
        <position position="148"/>
    </location>
</feature>
<dbReference type="InterPro" id="IPR000209">
    <property type="entry name" value="Peptidase_S8/S53_dom"/>
</dbReference>
<dbReference type="InterPro" id="IPR050131">
    <property type="entry name" value="Peptidase_S8_subtilisin-like"/>
</dbReference>
<dbReference type="EMBL" id="MFKA01000100">
    <property type="protein sequence ID" value="OGG30893.1"/>
    <property type="molecule type" value="Genomic_DNA"/>
</dbReference>
<feature type="active site" description="Charge relay system" evidence="7">
    <location>
        <position position="341"/>
    </location>
</feature>
<evidence type="ECO:0000256" key="1">
    <source>
        <dbReference type="ARBA" id="ARBA00004613"/>
    </source>
</evidence>
<evidence type="ECO:0000256" key="4">
    <source>
        <dbReference type="ARBA" id="ARBA00022670"/>
    </source>
</evidence>
<dbReference type="PANTHER" id="PTHR43806">
    <property type="entry name" value="PEPTIDASE S8"/>
    <property type="match status" value="1"/>
</dbReference>
<dbReference type="InterPro" id="IPR023828">
    <property type="entry name" value="Peptidase_S8_Ser-AS"/>
</dbReference>
<name>A0A1F6B259_9BACT</name>
<sequence>MKINKIIFLLLILFLLTSLPIISGRQIKAQNQNPTARIIVRFAPQVNNFEKFNIRRLIGAILADSIDRLNAQVLEVPFPFVQSALEILKKQNQVLYVEEDHLAYVLEMTDDPYLGNQWGLVKIQAAAPGESAWNYNHGSSQVLISIVDTGIDQNHPDLIGKIAKNKNCTSSKTIDDKYAHGTHVAGISSAITNNGVGVAGTSYNVRLLNAKGLGDNGSGYYSWIANCIIWSADNGASVINLSLGGSSSSQTLSDSVNYAWNKGVVVVAAAGNSGSSSPSYPAYYANSVAVAATDENDQKAGWSNYGSWVDLAAPGVSIYSTAPNHTNSLKIYNYAFLSGTSMATPFVSGLAALLKSAGNLNNQEIIDNLYNNADKISQTGNYWQYGRINALNSLKEVFAFTPISTPTQMPTDTPTPILTPSLTPSPTPTLTSTYTPTPTPSNPPTGGPTPTPWWCRWTSRCR</sequence>
<comment type="caution">
    <text evidence="11">The sequence shown here is derived from an EMBL/GenBank/DDBJ whole genome shotgun (WGS) entry which is preliminary data.</text>
</comment>
<dbReference type="AlphaFoldDB" id="A0A1F6B259"/>